<keyword evidence="1" id="KW-0479">Metal-binding</keyword>
<dbReference type="PROSITE" id="PS50950">
    <property type="entry name" value="ZF_THAP"/>
    <property type="match status" value="1"/>
</dbReference>
<keyword evidence="6" id="KW-0175">Coiled coil</keyword>
<sequence>AWIRAVRRDVGRHFRIFWHTRVCSRHFKDSDFQSTLAGRRTLHPTAVSSIFSWKKDSPKKRKPPKPRYVFSKAGPQVANEELEVNSTSLNVDKVADEKLEVNTCNTSLNVDKAYEVLAVDCTFQESRTSQEESIQVVDLINKLEEQKEKTNGLVIELSEVKQQLVNLTSRYNDLEKKSFPLDLFRNCKSKGFYEIFDALYNLCDPGENGENIRYWHSSSTGQDRTVLSENDEYTETFPKPGRPRLLHPKEELFITLCRLRQGFAEEHLAHLYGISLTTISRIIITRVNLLYLRLKDVPMWPSREKVNKHMPEQFKEKYRYPLTRITID</sequence>
<keyword evidence="9" id="KW-1185">Reference proteome</keyword>
<dbReference type="GO" id="GO:0008270">
    <property type="term" value="F:zinc ion binding"/>
    <property type="evidence" value="ECO:0007669"/>
    <property type="project" value="UniProtKB-KW"/>
</dbReference>
<accession>A0AAU9VL97</accession>
<dbReference type="EMBL" id="CALNXJ010000001">
    <property type="protein sequence ID" value="CAH3031895.1"/>
    <property type="molecule type" value="Genomic_DNA"/>
</dbReference>
<dbReference type="Pfam" id="PF05485">
    <property type="entry name" value="THAP"/>
    <property type="match status" value="1"/>
</dbReference>
<dbReference type="Proteomes" id="UP001159428">
    <property type="component" value="Unassembled WGS sequence"/>
</dbReference>
<evidence type="ECO:0000313" key="8">
    <source>
        <dbReference type="EMBL" id="CAH3031895.1"/>
    </source>
</evidence>
<reference evidence="8 9" key="1">
    <citation type="submission" date="2022-05" db="EMBL/GenBank/DDBJ databases">
        <authorList>
            <consortium name="Genoscope - CEA"/>
            <person name="William W."/>
        </authorList>
    </citation>
    <scope>NUCLEOTIDE SEQUENCE [LARGE SCALE GENOMIC DNA]</scope>
</reference>
<feature type="coiled-coil region" evidence="6">
    <location>
        <begin position="129"/>
        <end position="177"/>
    </location>
</feature>
<keyword evidence="4 5" id="KW-0238">DNA-binding</keyword>
<dbReference type="GO" id="GO:0003677">
    <property type="term" value="F:DNA binding"/>
    <property type="evidence" value="ECO:0007669"/>
    <property type="project" value="UniProtKB-UniRule"/>
</dbReference>
<dbReference type="AlphaFoldDB" id="A0AAU9VL97"/>
<evidence type="ECO:0000256" key="2">
    <source>
        <dbReference type="ARBA" id="ARBA00022771"/>
    </source>
</evidence>
<dbReference type="InterPro" id="IPR006612">
    <property type="entry name" value="THAP_Znf"/>
</dbReference>
<dbReference type="PANTHER" id="PTHR23080:SF133">
    <property type="entry name" value="SI:CH211-262I1.5-RELATED"/>
    <property type="match status" value="1"/>
</dbReference>
<dbReference type="SUPFAM" id="SSF57716">
    <property type="entry name" value="Glucocorticoid receptor-like (DNA-binding domain)"/>
    <property type="match status" value="1"/>
</dbReference>
<keyword evidence="3" id="KW-0862">Zinc</keyword>
<organism evidence="8 9">
    <name type="scientific">Pocillopora meandrina</name>
    <dbReference type="NCBI Taxonomy" id="46732"/>
    <lineage>
        <taxon>Eukaryota</taxon>
        <taxon>Metazoa</taxon>
        <taxon>Cnidaria</taxon>
        <taxon>Anthozoa</taxon>
        <taxon>Hexacorallia</taxon>
        <taxon>Scleractinia</taxon>
        <taxon>Astrocoeniina</taxon>
        <taxon>Pocilloporidae</taxon>
        <taxon>Pocillopora</taxon>
    </lineage>
</organism>
<evidence type="ECO:0000256" key="6">
    <source>
        <dbReference type="SAM" id="Coils"/>
    </source>
</evidence>
<feature type="non-terminal residue" evidence="8">
    <location>
        <position position="328"/>
    </location>
</feature>
<dbReference type="PANTHER" id="PTHR23080">
    <property type="entry name" value="THAP DOMAIN PROTEIN"/>
    <property type="match status" value="1"/>
</dbReference>
<protein>
    <recommendedName>
        <fullName evidence="7">THAP-type domain-containing protein</fullName>
    </recommendedName>
</protein>
<dbReference type="InterPro" id="IPR027805">
    <property type="entry name" value="Transposase_HTH_dom"/>
</dbReference>
<evidence type="ECO:0000256" key="3">
    <source>
        <dbReference type="ARBA" id="ARBA00022833"/>
    </source>
</evidence>
<name>A0AAU9VL97_9CNID</name>
<evidence type="ECO:0000259" key="7">
    <source>
        <dbReference type="PROSITE" id="PS50950"/>
    </source>
</evidence>
<feature type="domain" description="THAP-type" evidence="7">
    <location>
        <begin position="1"/>
        <end position="51"/>
    </location>
</feature>
<evidence type="ECO:0000256" key="5">
    <source>
        <dbReference type="PROSITE-ProRule" id="PRU00309"/>
    </source>
</evidence>
<proteinExistence type="predicted"/>
<feature type="non-terminal residue" evidence="8">
    <location>
        <position position="1"/>
    </location>
</feature>
<evidence type="ECO:0000256" key="1">
    <source>
        <dbReference type="ARBA" id="ARBA00022723"/>
    </source>
</evidence>
<dbReference type="Pfam" id="PF13613">
    <property type="entry name" value="HTH_Tnp_4"/>
    <property type="match status" value="1"/>
</dbReference>
<comment type="caution">
    <text evidence="8">The sequence shown here is derived from an EMBL/GenBank/DDBJ whole genome shotgun (WGS) entry which is preliminary data.</text>
</comment>
<evidence type="ECO:0000313" key="9">
    <source>
        <dbReference type="Proteomes" id="UP001159428"/>
    </source>
</evidence>
<gene>
    <name evidence="8" type="ORF">PMEA_00000722</name>
</gene>
<keyword evidence="2 5" id="KW-0863">Zinc-finger</keyword>
<evidence type="ECO:0000256" key="4">
    <source>
        <dbReference type="ARBA" id="ARBA00023125"/>
    </source>
</evidence>